<evidence type="ECO:0000256" key="1">
    <source>
        <dbReference type="SAM" id="Phobius"/>
    </source>
</evidence>
<evidence type="ECO:0000313" key="2">
    <source>
        <dbReference type="EMBL" id="KAH9530022.1"/>
    </source>
</evidence>
<keyword evidence="3" id="KW-1185">Reference proteome</keyword>
<comment type="caution">
    <text evidence="2">The sequence shown here is derived from an EMBL/GenBank/DDBJ whole genome shotgun (WGS) entry which is preliminary data.</text>
</comment>
<keyword evidence="1" id="KW-0472">Membrane</keyword>
<name>A0A922LCR6_DERFA</name>
<keyword evidence="1" id="KW-1133">Transmembrane helix</keyword>
<feature type="transmembrane region" description="Helical" evidence="1">
    <location>
        <begin position="25"/>
        <end position="47"/>
    </location>
</feature>
<organism evidence="2 3">
    <name type="scientific">Dermatophagoides farinae</name>
    <name type="common">American house dust mite</name>
    <dbReference type="NCBI Taxonomy" id="6954"/>
    <lineage>
        <taxon>Eukaryota</taxon>
        <taxon>Metazoa</taxon>
        <taxon>Ecdysozoa</taxon>
        <taxon>Arthropoda</taxon>
        <taxon>Chelicerata</taxon>
        <taxon>Arachnida</taxon>
        <taxon>Acari</taxon>
        <taxon>Acariformes</taxon>
        <taxon>Sarcoptiformes</taxon>
        <taxon>Astigmata</taxon>
        <taxon>Psoroptidia</taxon>
        <taxon>Analgoidea</taxon>
        <taxon>Pyroglyphidae</taxon>
        <taxon>Dermatophagoidinae</taxon>
        <taxon>Dermatophagoides</taxon>
    </lineage>
</organism>
<dbReference type="EMBL" id="ASGP02000001">
    <property type="protein sequence ID" value="KAH9530022.1"/>
    <property type="molecule type" value="Genomic_DNA"/>
</dbReference>
<evidence type="ECO:0000313" key="3">
    <source>
        <dbReference type="Proteomes" id="UP000790347"/>
    </source>
</evidence>
<gene>
    <name evidence="2" type="ORF">DERF_003864</name>
</gene>
<reference evidence="2" key="2">
    <citation type="journal article" date="2022" name="Res Sq">
        <title>Comparative Genomics Reveals Insights into the Divergent Evolution of Astigmatic Mites and Household Pest Adaptations.</title>
        <authorList>
            <person name="Xiong Q."/>
            <person name="Wan A.T.-Y."/>
            <person name="Liu X.-Y."/>
            <person name="Fung C.S.-H."/>
            <person name="Xiao X."/>
            <person name="Malainual N."/>
            <person name="Hou J."/>
            <person name="Wang L."/>
            <person name="Wang M."/>
            <person name="Yang K."/>
            <person name="Cui Y."/>
            <person name="Leung E."/>
            <person name="Nong W."/>
            <person name="Shin S.-K."/>
            <person name="Au S."/>
            <person name="Jeong K.Y."/>
            <person name="Chew F.T."/>
            <person name="Hui J."/>
            <person name="Leung T.F."/>
            <person name="Tungtrongchitr A."/>
            <person name="Zhong N."/>
            <person name="Liu Z."/>
            <person name="Tsui S."/>
        </authorList>
    </citation>
    <scope>NUCLEOTIDE SEQUENCE</scope>
    <source>
        <strain evidence="2">Derf</strain>
        <tissue evidence="2">Whole organism</tissue>
    </source>
</reference>
<keyword evidence="1" id="KW-0812">Transmembrane</keyword>
<dbReference type="Proteomes" id="UP000790347">
    <property type="component" value="Unassembled WGS sequence"/>
</dbReference>
<accession>A0A922LCR6</accession>
<protein>
    <submittedName>
        <fullName evidence="2">Uncharacterized protein</fullName>
    </submittedName>
</protein>
<dbReference type="AlphaFoldDB" id="A0A922LCR6"/>
<reference evidence="2" key="1">
    <citation type="submission" date="2013-05" db="EMBL/GenBank/DDBJ databases">
        <authorList>
            <person name="Yim A.K.Y."/>
            <person name="Chan T.F."/>
            <person name="Ji K.M."/>
            <person name="Liu X.Y."/>
            <person name="Zhou J.W."/>
            <person name="Li R.Q."/>
            <person name="Yang K.Y."/>
            <person name="Li J."/>
            <person name="Li M."/>
            <person name="Law P.T.W."/>
            <person name="Wu Y.L."/>
            <person name="Cai Z.L."/>
            <person name="Qin H."/>
            <person name="Bao Y."/>
            <person name="Leung R.K.K."/>
            <person name="Ng P.K.S."/>
            <person name="Zou J."/>
            <person name="Zhong X.J."/>
            <person name="Ran P.X."/>
            <person name="Zhong N.S."/>
            <person name="Liu Z.G."/>
            <person name="Tsui S.K.W."/>
        </authorList>
    </citation>
    <scope>NUCLEOTIDE SEQUENCE</scope>
    <source>
        <strain evidence="2">Derf</strain>
        <tissue evidence="2">Whole organism</tissue>
    </source>
</reference>
<sequence>MIVVGKKNDERFRNSDHFDSRQHCVFTVSILIYKLFLFVYVGWLMILKGEVIFDFVKTKCGSGGGGVHLNDFPFNQMNSIFNSGEYEIKLMTITFIYTNSKICKLQTNR</sequence>
<proteinExistence type="predicted"/>